<dbReference type="InParanoid" id="A0A0C3NF05"/>
<protein>
    <submittedName>
        <fullName evidence="1">Uncharacterized protein</fullName>
    </submittedName>
</protein>
<name>A0A0C3NF05_PISTI</name>
<sequence>MYKKARKAPYIDRNRTTVYRVSTDGREEKLEVDKKISELNARLRWGDGGERAKFVGCRFSEPVRQETAMRWQRVALACRHDLGTTLERGLTRGHYVHIRLSSSDQTPAASSCILPHRSSVAPL</sequence>
<dbReference type="Proteomes" id="UP000054217">
    <property type="component" value="Unassembled WGS sequence"/>
</dbReference>
<reference evidence="1 2" key="1">
    <citation type="submission" date="2014-04" db="EMBL/GenBank/DDBJ databases">
        <authorList>
            <consortium name="DOE Joint Genome Institute"/>
            <person name="Kuo A."/>
            <person name="Kohler A."/>
            <person name="Costa M.D."/>
            <person name="Nagy L.G."/>
            <person name="Floudas D."/>
            <person name="Copeland A."/>
            <person name="Barry K.W."/>
            <person name="Cichocki N."/>
            <person name="Veneault-Fourrey C."/>
            <person name="LaButti K."/>
            <person name="Lindquist E.A."/>
            <person name="Lipzen A."/>
            <person name="Lundell T."/>
            <person name="Morin E."/>
            <person name="Murat C."/>
            <person name="Sun H."/>
            <person name="Tunlid A."/>
            <person name="Henrissat B."/>
            <person name="Grigoriev I.V."/>
            <person name="Hibbett D.S."/>
            <person name="Martin F."/>
            <person name="Nordberg H.P."/>
            <person name="Cantor M.N."/>
            <person name="Hua S.X."/>
        </authorList>
    </citation>
    <scope>NUCLEOTIDE SEQUENCE [LARGE SCALE GENOMIC DNA]</scope>
    <source>
        <strain evidence="1 2">Marx 270</strain>
    </source>
</reference>
<dbReference type="HOGENOM" id="CLU_2016188_0_0_1"/>
<keyword evidence="2" id="KW-1185">Reference proteome</keyword>
<dbReference type="AlphaFoldDB" id="A0A0C3NF05"/>
<dbReference type="EMBL" id="KN832103">
    <property type="protein sequence ID" value="KIN94315.1"/>
    <property type="molecule type" value="Genomic_DNA"/>
</dbReference>
<proteinExistence type="predicted"/>
<organism evidence="1 2">
    <name type="scientific">Pisolithus tinctorius Marx 270</name>
    <dbReference type="NCBI Taxonomy" id="870435"/>
    <lineage>
        <taxon>Eukaryota</taxon>
        <taxon>Fungi</taxon>
        <taxon>Dikarya</taxon>
        <taxon>Basidiomycota</taxon>
        <taxon>Agaricomycotina</taxon>
        <taxon>Agaricomycetes</taxon>
        <taxon>Agaricomycetidae</taxon>
        <taxon>Boletales</taxon>
        <taxon>Sclerodermatineae</taxon>
        <taxon>Pisolithaceae</taxon>
        <taxon>Pisolithus</taxon>
    </lineage>
</organism>
<reference evidence="2" key="2">
    <citation type="submission" date="2015-01" db="EMBL/GenBank/DDBJ databases">
        <title>Evolutionary Origins and Diversification of the Mycorrhizal Mutualists.</title>
        <authorList>
            <consortium name="DOE Joint Genome Institute"/>
            <consortium name="Mycorrhizal Genomics Consortium"/>
            <person name="Kohler A."/>
            <person name="Kuo A."/>
            <person name="Nagy L.G."/>
            <person name="Floudas D."/>
            <person name="Copeland A."/>
            <person name="Barry K.W."/>
            <person name="Cichocki N."/>
            <person name="Veneault-Fourrey C."/>
            <person name="LaButti K."/>
            <person name="Lindquist E.A."/>
            <person name="Lipzen A."/>
            <person name="Lundell T."/>
            <person name="Morin E."/>
            <person name="Murat C."/>
            <person name="Riley R."/>
            <person name="Ohm R."/>
            <person name="Sun H."/>
            <person name="Tunlid A."/>
            <person name="Henrissat B."/>
            <person name="Grigoriev I.V."/>
            <person name="Hibbett D.S."/>
            <person name="Martin F."/>
        </authorList>
    </citation>
    <scope>NUCLEOTIDE SEQUENCE [LARGE SCALE GENOMIC DNA]</scope>
    <source>
        <strain evidence="2">Marx 270</strain>
    </source>
</reference>
<accession>A0A0C3NF05</accession>
<gene>
    <name evidence="1" type="ORF">M404DRAFT_1008442</name>
</gene>
<evidence type="ECO:0000313" key="1">
    <source>
        <dbReference type="EMBL" id="KIN94315.1"/>
    </source>
</evidence>
<evidence type="ECO:0000313" key="2">
    <source>
        <dbReference type="Proteomes" id="UP000054217"/>
    </source>
</evidence>